<dbReference type="Proteomes" id="UP000616201">
    <property type="component" value="Unassembled WGS sequence"/>
</dbReference>
<keyword evidence="7" id="KW-1185">Reference proteome</keyword>
<keyword evidence="3" id="KW-0378">Hydrolase</keyword>
<dbReference type="EMBL" id="PRDK01000001">
    <property type="protein sequence ID" value="MBE8712390.1"/>
    <property type="molecule type" value="Genomic_DNA"/>
</dbReference>
<feature type="domain" description="TNase-like" evidence="5">
    <location>
        <begin position="49"/>
        <end position="177"/>
    </location>
</feature>
<keyword evidence="1" id="KW-0540">Nuclease</keyword>
<dbReference type="Pfam" id="PF00565">
    <property type="entry name" value="SNase"/>
    <property type="match status" value="1"/>
</dbReference>
<evidence type="ECO:0000256" key="1">
    <source>
        <dbReference type="ARBA" id="ARBA00022722"/>
    </source>
</evidence>
<dbReference type="AlphaFoldDB" id="A0A928USI3"/>
<name>A0A928USI3_9SPHI</name>
<evidence type="ECO:0000313" key="7">
    <source>
        <dbReference type="Proteomes" id="UP000616201"/>
    </source>
</evidence>
<dbReference type="GO" id="GO:0016787">
    <property type="term" value="F:hydrolase activity"/>
    <property type="evidence" value="ECO:0007669"/>
    <property type="project" value="UniProtKB-KW"/>
</dbReference>
<proteinExistence type="predicted"/>
<evidence type="ECO:0000259" key="5">
    <source>
        <dbReference type="PROSITE" id="PS50830"/>
    </source>
</evidence>
<dbReference type="SUPFAM" id="SSF50199">
    <property type="entry name" value="Staphylococcal nuclease"/>
    <property type="match status" value="1"/>
</dbReference>
<dbReference type="InterPro" id="IPR016071">
    <property type="entry name" value="Staphylococal_nuclease_OB-fold"/>
</dbReference>
<dbReference type="SMART" id="SM00318">
    <property type="entry name" value="SNc"/>
    <property type="match status" value="1"/>
</dbReference>
<evidence type="ECO:0000256" key="3">
    <source>
        <dbReference type="ARBA" id="ARBA00022801"/>
    </source>
</evidence>
<dbReference type="GO" id="GO:0004519">
    <property type="term" value="F:endonuclease activity"/>
    <property type="evidence" value="ECO:0007669"/>
    <property type="project" value="UniProtKB-KW"/>
</dbReference>
<dbReference type="Gene3D" id="2.40.50.90">
    <property type="match status" value="1"/>
</dbReference>
<dbReference type="PROSITE" id="PS50830">
    <property type="entry name" value="TNASE_3"/>
    <property type="match status" value="1"/>
</dbReference>
<accession>A0A928USI3</accession>
<comment type="caution">
    <text evidence="6">The sequence shown here is derived from an EMBL/GenBank/DDBJ whole genome shotgun (WGS) entry which is preliminary data.</text>
</comment>
<sequence>MNFFFLAFLVTVVSIASSCQTYPSNSQEYIQTYSLDELNTTIPNGFHQVTKISDGDTFWCVNRKNEKVKIRFIGIDTPESRNAFKKKKQPFGKEASAFTSNLIMDKFVKLTFDIDSLDPFGRALAYVYLQDGTFVNEEIIRNGFATIMTVAPNVKFENKFIKAQRYARERKLGMWAMPISN</sequence>
<dbReference type="PANTHER" id="PTHR12302:SF3">
    <property type="entry name" value="SERINE_THREONINE-PROTEIN KINASE 31"/>
    <property type="match status" value="1"/>
</dbReference>
<dbReference type="RefSeq" id="WP_196934725.1">
    <property type="nucleotide sequence ID" value="NZ_MU158698.1"/>
</dbReference>
<evidence type="ECO:0000256" key="4">
    <source>
        <dbReference type="SAM" id="SignalP"/>
    </source>
</evidence>
<reference evidence="6" key="1">
    <citation type="submission" date="2018-02" db="EMBL/GenBank/DDBJ databases">
        <authorList>
            <person name="Vasarhelyi B.M."/>
            <person name="Deshmukh S."/>
            <person name="Balint B."/>
            <person name="Kukolya J."/>
        </authorList>
    </citation>
    <scope>NUCLEOTIDE SEQUENCE</scope>
    <source>
        <strain evidence="6">KB22</strain>
    </source>
</reference>
<dbReference type="InterPro" id="IPR035437">
    <property type="entry name" value="SNase_OB-fold_sf"/>
</dbReference>
<dbReference type="PANTHER" id="PTHR12302">
    <property type="entry name" value="EBNA2 BINDING PROTEIN P100"/>
    <property type="match status" value="1"/>
</dbReference>
<feature type="signal peptide" evidence="4">
    <location>
        <begin position="1"/>
        <end position="21"/>
    </location>
</feature>
<keyword evidence="4" id="KW-0732">Signal</keyword>
<organism evidence="6 7">
    <name type="scientific">Sphingobacterium hungaricum</name>
    <dbReference type="NCBI Taxonomy" id="2082723"/>
    <lineage>
        <taxon>Bacteria</taxon>
        <taxon>Pseudomonadati</taxon>
        <taxon>Bacteroidota</taxon>
        <taxon>Sphingobacteriia</taxon>
        <taxon>Sphingobacteriales</taxon>
        <taxon>Sphingobacteriaceae</taxon>
        <taxon>Sphingobacterium</taxon>
    </lineage>
</organism>
<gene>
    <name evidence="6" type="ORF">C4F49_01675</name>
</gene>
<protein>
    <submittedName>
        <fullName evidence="6">Nuclease</fullName>
    </submittedName>
</protein>
<keyword evidence="2" id="KW-0255">Endonuclease</keyword>
<evidence type="ECO:0000256" key="2">
    <source>
        <dbReference type="ARBA" id="ARBA00022759"/>
    </source>
</evidence>
<evidence type="ECO:0000313" key="6">
    <source>
        <dbReference type="EMBL" id="MBE8712390.1"/>
    </source>
</evidence>
<feature type="chain" id="PRO_5037071451" evidence="4">
    <location>
        <begin position="22"/>
        <end position="181"/>
    </location>
</feature>